<evidence type="ECO:0000256" key="2">
    <source>
        <dbReference type="ARBA" id="ARBA00023315"/>
    </source>
</evidence>
<dbReference type="CDD" id="cd04301">
    <property type="entry name" value="NAT_SF"/>
    <property type="match status" value="1"/>
</dbReference>
<dbReference type="Proteomes" id="UP000284598">
    <property type="component" value="Unassembled WGS sequence"/>
</dbReference>
<evidence type="ECO:0000259" key="3">
    <source>
        <dbReference type="PROSITE" id="PS51186"/>
    </source>
</evidence>
<organism evidence="4 5">
    <name type="scientific">Eubacterium ventriosum</name>
    <dbReference type="NCBI Taxonomy" id="39496"/>
    <lineage>
        <taxon>Bacteria</taxon>
        <taxon>Bacillati</taxon>
        <taxon>Bacillota</taxon>
        <taxon>Clostridia</taxon>
        <taxon>Eubacteriales</taxon>
        <taxon>Eubacteriaceae</taxon>
        <taxon>Eubacterium</taxon>
    </lineage>
</organism>
<sequence>MKKVLCDGNPKIFVAEIEHLVVGYVHATKYDLLYANSMVNIMGLAVLEQYRHNGIATKLMDPVDEWAKNIGADTIRLTSGKEREEAHKFYDIVGFERKKEQINFAKKLRLE</sequence>
<dbReference type="InterPro" id="IPR050832">
    <property type="entry name" value="Bact_Acetyltransf"/>
</dbReference>
<dbReference type="AlphaFoldDB" id="A0A413RUS8"/>
<dbReference type="Gene3D" id="3.40.630.30">
    <property type="match status" value="1"/>
</dbReference>
<comment type="caution">
    <text evidence="4">The sequence shown here is derived from an EMBL/GenBank/DDBJ whole genome shotgun (WGS) entry which is preliminary data.</text>
</comment>
<feature type="domain" description="N-acetyltransferase" evidence="3">
    <location>
        <begin position="1"/>
        <end position="111"/>
    </location>
</feature>
<keyword evidence="1 4" id="KW-0808">Transferase</keyword>
<evidence type="ECO:0000313" key="4">
    <source>
        <dbReference type="EMBL" id="RHA52094.1"/>
    </source>
</evidence>
<evidence type="ECO:0000313" key="5">
    <source>
        <dbReference type="Proteomes" id="UP000284598"/>
    </source>
</evidence>
<keyword evidence="2" id="KW-0012">Acyltransferase</keyword>
<dbReference type="PANTHER" id="PTHR43877">
    <property type="entry name" value="AMINOALKYLPHOSPHONATE N-ACETYLTRANSFERASE-RELATED-RELATED"/>
    <property type="match status" value="1"/>
</dbReference>
<accession>A0A413RUS8</accession>
<dbReference type="InterPro" id="IPR000182">
    <property type="entry name" value="GNAT_dom"/>
</dbReference>
<dbReference type="GO" id="GO:0016747">
    <property type="term" value="F:acyltransferase activity, transferring groups other than amino-acyl groups"/>
    <property type="evidence" value="ECO:0007669"/>
    <property type="project" value="InterPro"/>
</dbReference>
<name>A0A413RUS8_9FIRM</name>
<dbReference type="PANTHER" id="PTHR43877:SF2">
    <property type="entry name" value="AMINOALKYLPHOSPHONATE N-ACETYLTRANSFERASE-RELATED"/>
    <property type="match status" value="1"/>
</dbReference>
<proteinExistence type="predicted"/>
<reference evidence="4 5" key="1">
    <citation type="submission" date="2018-08" db="EMBL/GenBank/DDBJ databases">
        <title>A genome reference for cultivated species of the human gut microbiota.</title>
        <authorList>
            <person name="Zou Y."/>
            <person name="Xue W."/>
            <person name="Luo G."/>
        </authorList>
    </citation>
    <scope>NUCLEOTIDE SEQUENCE [LARGE SCALE GENOMIC DNA]</scope>
    <source>
        <strain evidence="4 5">AM43-2</strain>
    </source>
</reference>
<dbReference type="PROSITE" id="PS51186">
    <property type="entry name" value="GNAT"/>
    <property type="match status" value="1"/>
</dbReference>
<evidence type="ECO:0000256" key="1">
    <source>
        <dbReference type="ARBA" id="ARBA00022679"/>
    </source>
</evidence>
<dbReference type="SUPFAM" id="SSF55729">
    <property type="entry name" value="Acyl-CoA N-acyltransferases (Nat)"/>
    <property type="match status" value="1"/>
</dbReference>
<dbReference type="EMBL" id="QSFO01000019">
    <property type="protein sequence ID" value="RHA52094.1"/>
    <property type="molecule type" value="Genomic_DNA"/>
</dbReference>
<dbReference type="InterPro" id="IPR016181">
    <property type="entry name" value="Acyl_CoA_acyltransferase"/>
</dbReference>
<protein>
    <submittedName>
        <fullName evidence="4">GNAT family N-acetyltransferase</fullName>
    </submittedName>
</protein>
<dbReference type="Pfam" id="PF00583">
    <property type="entry name" value="Acetyltransf_1"/>
    <property type="match status" value="1"/>
</dbReference>
<gene>
    <name evidence="4" type="ORF">DW929_11805</name>
</gene>